<dbReference type="Proteomes" id="UP000324159">
    <property type="component" value="Unassembled WGS sequence"/>
</dbReference>
<proteinExistence type="predicted"/>
<dbReference type="GO" id="GO:0016020">
    <property type="term" value="C:membrane"/>
    <property type="evidence" value="ECO:0007669"/>
    <property type="project" value="UniProtKB-SubCell"/>
</dbReference>
<gene>
    <name evidence="8" type="ORF">EDC39_1112</name>
</gene>
<dbReference type="PANTHER" id="PTHR31566:SF0">
    <property type="entry name" value="CYTOCHROME C BIOGENESIS PROTEIN CCS1, CHLOROPLASTIC"/>
    <property type="match status" value="1"/>
</dbReference>
<evidence type="ECO:0000256" key="1">
    <source>
        <dbReference type="ARBA" id="ARBA00004141"/>
    </source>
</evidence>
<dbReference type="EMBL" id="VNIB01000011">
    <property type="protein sequence ID" value="TYO97074.1"/>
    <property type="molecule type" value="Genomic_DNA"/>
</dbReference>
<accession>A0A5D3WHN4</accession>
<feature type="transmembrane region" description="Helical" evidence="6">
    <location>
        <begin position="71"/>
        <end position="90"/>
    </location>
</feature>
<evidence type="ECO:0000256" key="3">
    <source>
        <dbReference type="ARBA" id="ARBA00022748"/>
    </source>
</evidence>
<feature type="domain" description="ResB-like" evidence="7">
    <location>
        <begin position="356"/>
        <end position="444"/>
    </location>
</feature>
<organism evidence="8 9">
    <name type="scientific">Geothermobacter ehrlichii</name>
    <dbReference type="NCBI Taxonomy" id="213224"/>
    <lineage>
        <taxon>Bacteria</taxon>
        <taxon>Pseudomonadati</taxon>
        <taxon>Thermodesulfobacteriota</taxon>
        <taxon>Desulfuromonadia</taxon>
        <taxon>Desulfuromonadales</taxon>
        <taxon>Geothermobacteraceae</taxon>
        <taxon>Geothermobacter</taxon>
    </lineage>
</organism>
<feature type="transmembrane region" description="Helical" evidence="6">
    <location>
        <begin position="12"/>
        <end position="39"/>
    </location>
</feature>
<evidence type="ECO:0000256" key="6">
    <source>
        <dbReference type="SAM" id="Phobius"/>
    </source>
</evidence>
<feature type="transmembrane region" description="Helical" evidence="6">
    <location>
        <begin position="392"/>
        <end position="411"/>
    </location>
</feature>
<evidence type="ECO:0000256" key="2">
    <source>
        <dbReference type="ARBA" id="ARBA00022692"/>
    </source>
</evidence>
<dbReference type="InterPro" id="IPR023494">
    <property type="entry name" value="Cyt_c_bgen_Ccs1/CcsB/ResB"/>
</dbReference>
<dbReference type="OrthoDB" id="9770923at2"/>
<comment type="caution">
    <text evidence="8">The sequence shown here is derived from an EMBL/GenBank/DDBJ whole genome shotgun (WGS) entry which is preliminary data.</text>
</comment>
<evidence type="ECO:0000259" key="7">
    <source>
        <dbReference type="Pfam" id="PF05140"/>
    </source>
</evidence>
<dbReference type="Pfam" id="PF05140">
    <property type="entry name" value="ResB"/>
    <property type="match status" value="2"/>
</dbReference>
<evidence type="ECO:0000256" key="5">
    <source>
        <dbReference type="ARBA" id="ARBA00023136"/>
    </source>
</evidence>
<keyword evidence="9" id="KW-1185">Reference proteome</keyword>
<keyword evidence="5 6" id="KW-0472">Membrane</keyword>
<feature type="domain" description="ResB-like" evidence="7">
    <location>
        <begin position="19"/>
        <end position="337"/>
    </location>
</feature>
<dbReference type="RefSeq" id="WP_148896472.1">
    <property type="nucleotide sequence ID" value="NZ_VNIB01000011.1"/>
</dbReference>
<name>A0A5D3WHN4_9BACT</name>
<keyword evidence="4 6" id="KW-1133">Transmembrane helix</keyword>
<comment type="subcellular location">
    <subcellularLocation>
        <location evidence="1">Membrane</location>
        <topology evidence="1">Multi-pass membrane protein</topology>
    </subcellularLocation>
</comment>
<evidence type="ECO:0000313" key="9">
    <source>
        <dbReference type="Proteomes" id="UP000324159"/>
    </source>
</evidence>
<evidence type="ECO:0000256" key="4">
    <source>
        <dbReference type="ARBA" id="ARBA00022989"/>
    </source>
</evidence>
<feature type="transmembrane region" description="Helical" evidence="6">
    <location>
        <begin position="166"/>
        <end position="190"/>
    </location>
</feature>
<keyword evidence="3" id="KW-0201">Cytochrome c-type biogenesis</keyword>
<evidence type="ECO:0000313" key="8">
    <source>
        <dbReference type="EMBL" id="TYO97074.1"/>
    </source>
</evidence>
<dbReference type="PANTHER" id="PTHR31566">
    <property type="entry name" value="CYTOCHROME C BIOGENESIS PROTEIN CCS1, CHLOROPLASTIC"/>
    <property type="match status" value="1"/>
</dbReference>
<keyword evidence="2 6" id="KW-0812">Transmembrane</keyword>
<dbReference type="GO" id="GO:0017004">
    <property type="term" value="P:cytochrome complex assembly"/>
    <property type="evidence" value="ECO:0007669"/>
    <property type="project" value="UniProtKB-KW"/>
</dbReference>
<dbReference type="AlphaFoldDB" id="A0A5D3WHN4"/>
<protein>
    <submittedName>
        <fullName evidence="8">Cytochrome c biogenesis protein</fullName>
    </submittedName>
</protein>
<reference evidence="8 9" key="1">
    <citation type="submission" date="2019-07" db="EMBL/GenBank/DDBJ databases">
        <title>Genomic Encyclopedia of Type Strains, Phase IV (KMG-IV): sequencing the most valuable type-strain genomes for metagenomic binning, comparative biology and taxonomic classification.</title>
        <authorList>
            <person name="Goeker M."/>
        </authorList>
    </citation>
    <scope>NUCLEOTIDE SEQUENCE [LARGE SCALE GENOMIC DNA]</scope>
    <source>
        <strain evidence="8 9">SS015</strain>
    </source>
</reference>
<dbReference type="InterPro" id="IPR007816">
    <property type="entry name" value="ResB-like_domain"/>
</dbReference>
<sequence length="459" mass="52364">MTTRDKSFFEHIWDFFCSLKLAIATLILLAITSIIGTVIQQNANPQDYIREYGQTAYKIFLALDFLDMYHSWWFITLLVVFAVNLTCCSIKRLPRIVRLVRNPELTPDEKFYKSLGRKGEVETALDAEQAAERLNTFLGKAFASPRRTEEGGRIHLFAQKMAWARFGVYVVHASILIIFAGAMIGALWGYKAFVNIPEGSSTDKVWPRGGEQPIDLGFSVRCDRFEVQYYPGSMRPKEFVSDLVVLEDGKEVLKKTIEVNDPLTWRGITFYQSSYGPMGNPQFRFRVRERATGKTVEVTARQGQPVSLPGGAAFRVADFTEQFQNFGAAVRIELLPGTTHEHKPGERHPSFVVLKNFPEFDAQRGGRYIFSLLDFKQRYYTGLQVAKDPGVWVVWLGCFLMVTGCFAAFFLSHRRIWITIEPTEQGSRVRYGGNAHRNQPAFEIWFENFSSELESSIKS</sequence>